<dbReference type="Proteomes" id="UP001172630">
    <property type="component" value="Unassembled WGS sequence"/>
</dbReference>
<reference evidence="1" key="1">
    <citation type="submission" date="2023-06" db="EMBL/GenBank/DDBJ databases">
        <title>Phylogenetic Diversity of Rhizobium strains.</title>
        <authorList>
            <person name="Moura F.T."/>
            <person name="Helene L.C.F."/>
            <person name="Hungria M."/>
        </authorList>
    </citation>
    <scope>NUCLEOTIDE SEQUENCE</scope>
    <source>
        <strain evidence="1">CCGE524</strain>
    </source>
</reference>
<evidence type="ECO:0000313" key="2">
    <source>
        <dbReference type="Proteomes" id="UP001172630"/>
    </source>
</evidence>
<sequence length="86" mass="9110">MSSNSDFPVDSLYIVEASASLPESDWGRRFGHSFSAEAGASSPLQSSQRFSVDSPSWLSAPSALSSASGICRLAPQAREVEATTER</sequence>
<accession>A0ABT7KF61</accession>
<comment type="caution">
    <text evidence="1">The sequence shown here is derived from an EMBL/GenBank/DDBJ whole genome shotgun (WGS) entry which is preliminary data.</text>
</comment>
<keyword evidence="2" id="KW-1185">Reference proteome</keyword>
<proteinExistence type="predicted"/>
<gene>
    <name evidence="1" type="ORF">PY650_16660</name>
</gene>
<name>A0ABT7KF61_9HYPH</name>
<organism evidence="1 2">
    <name type="scientific">Rhizobium calliandrae</name>
    <dbReference type="NCBI Taxonomy" id="1312182"/>
    <lineage>
        <taxon>Bacteria</taxon>
        <taxon>Pseudomonadati</taxon>
        <taxon>Pseudomonadota</taxon>
        <taxon>Alphaproteobacteria</taxon>
        <taxon>Hyphomicrobiales</taxon>
        <taxon>Rhizobiaceae</taxon>
        <taxon>Rhizobium/Agrobacterium group</taxon>
        <taxon>Rhizobium</taxon>
    </lineage>
</organism>
<protein>
    <submittedName>
        <fullName evidence="1">Uncharacterized protein</fullName>
    </submittedName>
</protein>
<dbReference type="EMBL" id="JARFYN010000019">
    <property type="protein sequence ID" value="MDL2407266.1"/>
    <property type="molecule type" value="Genomic_DNA"/>
</dbReference>
<evidence type="ECO:0000313" key="1">
    <source>
        <dbReference type="EMBL" id="MDL2407266.1"/>
    </source>
</evidence>
<dbReference type="RefSeq" id="WP_285880505.1">
    <property type="nucleotide sequence ID" value="NZ_JARFYN010000019.1"/>
</dbReference>